<organism evidence="1">
    <name type="scientific">Cyprideis torosa</name>
    <dbReference type="NCBI Taxonomy" id="163714"/>
    <lineage>
        <taxon>Eukaryota</taxon>
        <taxon>Metazoa</taxon>
        <taxon>Ecdysozoa</taxon>
        <taxon>Arthropoda</taxon>
        <taxon>Crustacea</taxon>
        <taxon>Oligostraca</taxon>
        <taxon>Ostracoda</taxon>
        <taxon>Podocopa</taxon>
        <taxon>Podocopida</taxon>
        <taxon>Cytherocopina</taxon>
        <taxon>Cytheroidea</taxon>
        <taxon>Cytherideidae</taxon>
        <taxon>Cyprideis</taxon>
    </lineage>
</organism>
<sequence>MKCPYDDTASIDSSVEQTEDDRAPLTPEKFPLLLLLSLLPIIIHTSQHRRRRTALITLMSRPIQFHNRTETVSKLSQMSCLGLENGYHYYDNFRKFR</sequence>
<accession>A0A7R8ZR51</accession>
<gene>
    <name evidence="1" type="ORF">CTOB1V02_LOCUS9040</name>
</gene>
<name>A0A7R8ZR51_9CRUS</name>
<evidence type="ECO:0000313" key="1">
    <source>
        <dbReference type="EMBL" id="CAD7231187.1"/>
    </source>
</evidence>
<dbReference type="EMBL" id="OB663266">
    <property type="protein sequence ID" value="CAD7231187.1"/>
    <property type="molecule type" value="Genomic_DNA"/>
</dbReference>
<reference evidence="1" key="1">
    <citation type="submission" date="2020-11" db="EMBL/GenBank/DDBJ databases">
        <authorList>
            <person name="Tran Van P."/>
        </authorList>
    </citation>
    <scope>NUCLEOTIDE SEQUENCE</scope>
</reference>
<dbReference type="AlphaFoldDB" id="A0A7R8ZR51"/>
<proteinExistence type="predicted"/>
<protein>
    <submittedName>
        <fullName evidence="1">Uncharacterized protein</fullName>
    </submittedName>
</protein>